<dbReference type="PROSITE" id="PS50931">
    <property type="entry name" value="HTH_LYSR"/>
    <property type="match status" value="1"/>
</dbReference>
<reference evidence="6" key="1">
    <citation type="journal article" date="2014" name="Int. J. Syst. Evol. Microbiol.">
        <title>Complete genome sequence of Corynebacterium casei LMG S-19264T (=DSM 44701T), isolated from a smear-ripened cheese.</title>
        <authorList>
            <consortium name="US DOE Joint Genome Institute (JGI-PGF)"/>
            <person name="Walter F."/>
            <person name="Albersmeier A."/>
            <person name="Kalinowski J."/>
            <person name="Ruckert C."/>
        </authorList>
    </citation>
    <scope>NUCLEOTIDE SEQUENCE</scope>
    <source>
        <strain evidence="6">CGMCC 1.15360</strain>
    </source>
</reference>
<dbReference type="GO" id="GO:0043565">
    <property type="term" value="F:sequence-specific DNA binding"/>
    <property type="evidence" value="ECO:0007669"/>
    <property type="project" value="TreeGrafter"/>
</dbReference>
<dbReference type="PANTHER" id="PTHR30537:SF10">
    <property type="entry name" value="TRANSCRIPTIONAL REGULATOR-RELATED"/>
    <property type="match status" value="1"/>
</dbReference>
<evidence type="ECO:0000256" key="4">
    <source>
        <dbReference type="ARBA" id="ARBA00023163"/>
    </source>
</evidence>
<dbReference type="AlphaFoldDB" id="A0A917DUE9"/>
<evidence type="ECO:0000256" key="2">
    <source>
        <dbReference type="ARBA" id="ARBA00023015"/>
    </source>
</evidence>
<dbReference type="InterPro" id="IPR000847">
    <property type="entry name" value="LysR_HTH_N"/>
</dbReference>
<dbReference type="InterPro" id="IPR005119">
    <property type="entry name" value="LysR_subst-bd"/>
</dbReference>
<evidence type="ECO:0000313" key="6">
    <source>
        <dbReference type="EMBL" id="GGD69915.1"/>
    </source>
</evidence>
<comment type="similarity">
    <text evidence="1">Belongs to the LysR transcriptional regulatory family.</text>
</comment>
<dbReference type="PANTHER" id="PTHR30537">
    <property type="entry name" value="HTH-TYPE TRANSCRIPTIONAL REGULATOR"/>
    <property type="match status" value="1"/>
</dbReference>
<keyword evidence="4" id="KW-0804">Transcription</keyword>
<dbReference type="InterPro" id="IPR036388">
    <property type="entry name" value="WH-like_DNA-bd_sf"/>
</dbReference>
<organism evidence="6 7">
    <name type="scientific">Croceicoccus mobilis</name>
    <dbReference type="NCBI Taxonomy" id="1703339"/>
    <lineage>
        <taxon>Bacteria</taxon>
        <taxon>Pseudomonadati</taxon>
        <taxon>Pseudomonadota</taxon>
        <taxon>Alphaproteobacteria</taxon>
        <taxon>Sphingomonadales</taxon>
        <taxon>Erythrobacteraceae</taxon>
        <taxon>Croceicoccus</taxon>
    </lineage>
</organism>
<dbReference type="SUPFAM" id="SSF46785">
    <property type="entry name" value="Winged helix' DNA-binding domain"/>
    <property type="match status" value="1"/>
</dbReference>
<comment type="caution">
    <text evidence="6">The sequence shown here is derived from an EMBL/GenBank/DDBJ whole genome shotgun (WGS) entry which is preliminary data.</text>
</comment>
<keyword evidence="3" id="KW-0238">DNA-binding</keyword>
<dbReference type="Gene3D" id="3.40.190.290">
    <property type="match status" value="1"/>
</dbReference>
<evidence type="ECO:0000256" key="3">
    <source>
        <dbReference type="ARBA" id="ARBA00023125"/>
    </source>
</evidence>
<dbReference type="Pfam" id="PF00126">
    <property type="entry name" value="HTH_1"/>
    <property type="match status" value="1"/>
</dbReference>
<reference evidence="6" key="2">
    <citation type="submission" date="2020-09" db="EMBL/GenBank/DDBJ databases">
        <authorList>
            <person name="Sun Q."/>
            <person name="Zhou Y."/>
        </authorList>
    </citation>
    <scope>NUCLEOTIDE SEQUENCE</scope>
    <source>
        <strain evidence="6">CGMCC 1.15360</strain>
    </source>
</reference>
<proteinExistence type="inferred from homology"/>
<dbReference type="Pfam" id="PF03466">
    <property type="entry name" value="LysR_substrate"/>
    <property type="match status" value="1"/>
</dbReference>
<evidence type="ECO:0000259" key="5">
    <source>
        <dbReference type="PROSITE" id="PS50931"/>
    </source>
</evidence>
<evidence type="ECO:0000313" key="7">
    <source>
        <dbReference type="Proteomes" id="UP000612349"/>
    </source>
</evidence>
<keyword evidence="7" id="KW-1185">Reference proteome</keyword>
<protein>
    <submittedName>
        <fullName evidence="6">Transcriptional regulator</fullName>
    </submittedName>
</protein>
<evidence type="ECO:0000256" key="1">
    <source>
        <dbReference type="ARBA" id="ARBA00009437"/>
    </source>
</evidence>
<feature type="domain" description="HTH lysR-type" evidence="5">
    <location>
        <begin position="11"/>
        <end position="60"/>
    </location>
</feature>
<dbReference type="GO" id="GO:0006351">
    <property type="term" value="P:DNA-templated transcription"/>
    <property type="evidence" value="ECO:0007669"/>
    <property type="project" value="TreeGrafter"/>
</dbReference>
<accession>A0A917DUE9</accession>
<dbReference type="Proteomes" id="UP000612349">
    <property type="component" value="Unassembled WGS sequence"/>
</dbReference>
<dbReference type="Gene3D" id="1.10.10.10">
    <property type="entry name" value="Winged helix-like DNA-binding domain superfamily/Winged helix DNA-binding domain"/>
    <property type="match status" value="1"/>
</dbReference>
<dbReference type="InterPro" id="IPR058163">
    <property type="entry name" value="LysR-type_TF_proteobact-type"/>
</dbReference>
<dbReference type="SUPFAM" id="SSF53850">
    <property type="entry name" value="Periplasmic binding protein-like II"/>
    <property type="match status" value="1"/>
</dbReference>
<dbReference type="EMBL" id="BMIP01000003">
    <property type="protein sequence ID" value="GGD69915.1"/>
    <property type="molecule type" value="Genomic_DNA"/>
</dbReference>
<name>A0A917DUE9_9SPHN</name>
<dbReference type="GO" id="GO:0003700">
    <property type="term" value="F:DNA-binding transcription factor activity"/>
    <property type="evidence" value="ECO:0007669"/>
    <property type="project" value="InterPro"/>
</dbReference>
<keyword evidence="2" id="KW-0805">Transcription regulation</keyword>
<dbReference type="InterPro" id="IPR036390">
    <property type="entry name" value="WH_DNA-bd_sf"/>
</dbReference>
<dbReference type="FunFam" id="1.10.10.10:FF:000001">
    <property type="entry name" value="LysR family transcriptional regulator"/>
    <property type="match status" value="1"/>
</dbReference>
<sequence>MINGWDGIEEFVAVARAGSFTAGATAFGASVTHMSRAVARLEARLDTQLFARTTRSLHITDAGHAFFDHCQRLVEEREEAIAAVSRQDQPRGTLRLTCSYALGEKFVAPLLLDFARDFPALSVRLDLDNDVVDIVSGGYDLALRTGHLEDSRLIATRVAQRQLVTVASRHYLSAHGTPQQVSDLASHHCLVGSSRQWRFRREEVFRPESRWHCNSGNALLEACVAGMGICQLPAFYVGDHLAAGRLKIILADETPDDEPIWAVYPTRRHLSSKVSRFLDLLRERLQPALDAASPVKTSH</sequence>
<gene>
    <name evidence="6" type="ORF">GCM10010990_19270</name>
</gene>
<dbReference type="RefSeq" id="WP_172808236.1">
    <property type="nucleotide sequence ID" value="NZ_BMIP01000003.1"/>
</dbReference>